<evidence type="ECO:0000313" key="3">
    <source>
        <dbReference type="Proteomes" id="UP001189429"/>
    </source>
</evidence>
<dbReference type="Proteomes" id="UP001189429">
    <property type="component" value="Unassembled WGS sequence"/>
</dbReference>
<reference evidence="2" key="1">
    <citation type="submission" date="2023-10" db="EMBL/GenBank/DDBJ databases">
        <authorList>
            <person name="Chen Y."/>
            <person name="Shah S."/>
            <person name="Dougan E. K."/>
            <person name="Thang M."/>
            <person name="Chan C."/>
        </authorList>
    </citation>
    <scope>NUCLEOTIDE SEQUENCE [LARGE SCALE GENOMIC DNA]</scope>
</reference>
<organism evidence="2 3">
    <name type="scientific">Prorocentrum cordatum</name>
    <dbReference type="NCBI Taxonomy" id="2364126"/>
    <lineage>
        <taxon>Eukaryota</taxon>
        <taxon>Sar</taxon>
        <taxon>Alveolata</taxon>
        <taxon>Dinophyceae</taxon>
        <taxon>Prorocentrales</taxon>
        <taxon>Prorocentraceae</taxon>
        <taxon>Prorocentrum</taxon>
    </lineage>
</organism>
<evidence type="ECO:0000313" key="2">
    <source>
        <dbReference type="EMBL" id="CAK0795515.1"/>
    </source>
</evidence>
<comment type="caution">
    <text evidence="2">The sequence shown here is derived from an EMBL/GenBank/DDBJ whole genome shotgun (WGS) entry which is preliminary data.</text>
</comment>
<keyword evidence="3" id="KW-1185">Reference proteome</keyword>
<accession>A0ABN9PQV4</accession>
<dbReference type="EMBL" id="CAUYUJ010001357">
    <property type="protein sequence ID" value="CAK0795515.1"/>
    <property type="molecule type" value="Genomic_DNA"/>
</dbReference>
<evidence type="ECO:0000256" key="1">
    <source>
        <dbReference type="SAM" id="MobiDB-lite"/>
    </source>
</evidence>
<proteinExistence type="predicted"/>
<name>A0ABN9PQV4_9DINO</name>
<gene>
    <name evidence="2" type="ORF">PCOR1329_LOCUS5173</name>
</gene>
<sequence>MSVRVEPAALTAASDGGREVLAAVRGGASGSGAPAASVLGWGSRTSETAGAVGLPSWSDGSTSSAPSAIAVAEDLGEVLRRDLWQDPLPYFLKYHMEHPRASEVGDAKPEPAAQSHDEQPP</sequence>
<protein>
    <submittedName>
        <fullName evidence="2">Uncharacterized protein</fullName>
    </submittedName>
</protein>
<feature type="region of interest" description="Disordered" evidence="1">
    <location>
        <begin position="101"/>
        <end position="121"/>
    </location>
</feature>